<dbReference type="Proteomes" id="UP000000603">
    <property type="component" value="Chromosome"/>
</dbReference>
<proteinExistence type="predicted"/>
<evidence type="ECO:0000313" key="2">
    <source>
        <dbReference type="Proteomes" id="UP000000603"/>
    </source>
</evidence>
<dbReference type="KEGG" id="pac:PPA0865"/>
<gene>
    <name evidence="1" type="ordered locus">PPA0865</name>
</gene>
<accession>Q6A9E6</accession>
<name>Q6A9E6_CUTAK</name>
<evidence type="ECO:0008006" key="3">
    <source>
        <dbReference type="Google" id="ProtNLM"/>
    </source>
</evidence>
<dbReference type="InterPro" id="IPR000415">
    <property type="entry name" value="Nitroreductase-like"/>
</dbReference>
<organism evidence="1 2">
    <name type="scientific">Cutibacterium acnes (strain DSM 16379 / KPA171202)</name>
    <name type="common">Propionibacterium acnes</name>
    <dbReference type="NCBI Taxonomy" id="267747"/>
    <lineage>
        <taxon>Bacteria</taxon>
        <taxon>Bacillati</taxon>
        <taxon>Actinomycetota</taxon>
        <taxon>Actinomycetes</taxon>
        <taxon>Propionibacteriales</taxon>
        <taxon>Propionibacteriaceae</taxon>
        <taxon>Cutibacterium</taxon>
    </lineage>
</organism>
<reference evidence="1 2" key="1">
    <citation type="journal article" date="2004" name="Science">
        <title>The complete genome sequence of Propionibacterium acnes, a commensal of human skin.</title>
        <authorList>
            <person name="Bruggemann H."/>
            <person name="Henne A."/>
            <person name="Hoster F."/>
            <person name="Liesegang H."/>
            <person name="Wiezer A."/>
            <person name="Strittmatter A."/>
            <person name="Hujer S."/>
            <person name="Durre P."/>
            <person name="Gottschalk G."/>
        </authorList>
    </citation>
    <scope>NUCLEOTIDE SEQUENCE [LARGE SCALE GENOMIC DNA]</scope>
    <source>
        <strain evidence="2">DSM 16379 / KPA171202</strain>
    </source>
</reference>
<sequence>MRTDIPVMNAILCGISGLRPRVAELRLNHVPGELEGDLIGEFSGPVTPDEGSPCLPCKSFPEFLQTRRSVSHFRDEAVDARCVIHAVAQALEDDERLWGCSETAGLLEAFVFVLRDSVGGPGPGIYQVRRDSAVRMTTAAELGDPIRFGVQEEFFAGSGVVIFCANLDVEDGAGGANGYLVNTLRASMALYEVHVELGCMDVVGSVFGGFIPASLRSLLLADMVTRQQIISCSYGFPA</sequence>
<dbReference type="eggNOG" id="ENOG50333QJ">
    <property type="taxonomic scope" value="Bacteria"/>
</dbReference>
<protein>
    <recommendedName>
        <fullName evidence="3">Nitroreductase domain-containing protein</fullName>
    </recommendedName>
</protein>
<dbReference type="HOGENOM" id="CLU_1198923_0_0_11"/>
<dbReference type="EMBL" id="AE017283">
    <property type="protein sequence ID" value="AAT82620.1"/>
    <property type="molecule type" value="Genomic_DNA"/>
</dbReference>
<evidence type="ECO:0000313" key="1">
    <source>
        <dbReference type="EMBL" id="AAT82620.1"/>
    </source>
</evidence>
<dbReference type="AlphaFoldDB" id="Q6A9E6"/>
<dbReference type="EnsemblBacteria" id="AAT82620">
    <property type="protein sequence ID" value="AAT82620"/>
    <property type="gene ID" value="PPA0865"/>
</dbReference>
<dbReference type="SMR" id="Q6A9E6"/>
<dbReference type="Gene3D" id="3.40.109.10">
    <property type="entry name" value="NADH Oxidase"/>
    <property type="match status" value="1"/>
</dbReference>
<dbReference type="GO" id="GO:0016491">
    <property type="term" value="F:oxidoreductase activity"/>
    <property type="evidence" value="ECO:0007669"/>
    <property type="project" value="InterPro"/>
</dbReference>